<keyword evidence="2 5" id="KW-0808">Transferase</keyword>
<reference evidence="5 6" key="1">
    <citation type="submission" date="2014-03" db="EMBL/GenBank/DDBJ databases">
        <title>Draft genome sequence of the novel thermoacidophilic archaea Acidianus copahuensis ALE1 strain, isolated from Copahue volcanic area in Neuquen Argentina.</title>
        <authorList>
            <person name="Urbieta M.S."/>
            <person name="Rascovan N."/>
            <person name="Castro C."/>
            <person name="Revale S."/>
            <person name="Giaveno M.A."/>
            <person name="Vazquez M.P."/>
            <person name="Donati E.R."/>
        </authorList>
    </citation>
    <scope>NUCLEOTIDE SEQUENCE [LARGE SCALE GENOMIC DNA]</scope>
    <source>
        <strain evidence="5 6">ALE1</strain>
    </source>
</reference>
<dbReference type="NCBIfam" id="NF041071">
    <property type="entry name" value="Trm10_mtase_Thprot"/>
    <property type="match status" value="1"/>
</dbReference>
<evidence type="ECO:0000256" key="2">
    <source>
        <dbReference type="ARBA" id="ARBA00022679"/>
    </source>
</evidence>
<dbReference type="GO" id="GO:0008175">
    <property type="term" value="F:tRNA methyltransferase activity"/>
    <property type="evidence" value="ECO:0007669"/>
    <property type="project" value="InterPro"/>
</dbReference>
<keyword evidence="1 5" id="KW-0489">Methyltransferase</keyword>
<dbReference type="RefSeq" id="WP_048099907.1">
    <property type="nucleotide sequence ID" value="NZ_JFZT01000045.1"/>
</dbReference>
<dbReference type="InterPro" id="IPR038459">
    <property type="entry name" value="MT_TRM10-typ_sf"/>
</dbReference>
<dbReference type="PROSITE" id="PS51675">
    <property type="entry name" value="SAM_MT_TRM10"/>
    <property type="match status" value="1"/>
</dbReference>
<dbReference type="STRING" id="1160895.CM19_08345"/>
<name>A0A031LMJ0_9CREN</name>
<keyword evidence="6" id="KW-1185">Reference proteome</keyword>
<sequence length="306" mass="35354">MILGEILGKRLNELGINKIYFKGEIKRNRTILQNIAVNVLLKNFSLLKKENRGKIMGKEFGITILSGKGVETSEYEIWKGEGEKILIEYPKVPTFIIDLSLWERHVEDERSRLKTQILCSLNAIRNYLWDYNLAINNYPKNFSLNVPNNLRKDVIPDDSTIVLDPYGDVEATEEILRKTNYFIIGGIVDKSGWKEATKELSKKAGYDFPHVRISLRGSTVGVPDRINRIIEIIMKIRLREKIEEAILEMQTNSDKFSRLVLEASRGNYRDAILWLKPNDKVLRKFSQTRLGSSFFPQSASWEKENS</sequence>
<evidence type="ECO:0000259" key="4">
    <source>
        <dbReference type="PROSITE" id="PS51675"/>
    </source>
</evidence>
<protein>
    <submittedName>
        <fullName evidence="5">tRNA (Guanine-N1)-methyltransferase</fullName>
    </submittedName>
</protein>
<dbReference type="InterPro" id="IPR028564">
    <property type="entry name" value="MT_TRM10-typ"/>
</dbReference>
<feature type="domain" description="SAM-dependent MTase TRM10-type" evidence="4">
    <location>
        <begin position="81"/>
        <end position="258"/>
    </location>
</feature>
<keyword evidence="3" id="KW-0949">S-adenosyl-L-methionine</keyword>
<evidence type="ECO:0000313" key="5">
    <source>
        <dbReference type="EMBL" id="EZQ04716.1"/>
    </source>
</evidence>
<evidence type="ECO:0000256" key="1">
    <source>
        <dbReference type="ARBA" id="ARBA00022603"/>
    </source>
</evidence>
<dbReference type="GO" id="GO:0030488">
    <property type="term" value="P:tRNA methylation"/>
    <property type="evidence" value="ECO:0007669"/>
    <property type="project" value="InterPro"/>
</dbReference>
<dbReference type="AlphaFoldDB" id="A0A031LMJ0"/>
<dbReference type="PIRSF" id="PIRSF018978">
    <property type="entry name" value="tRNA_m1G_mtfrase_arc_prd"/>
    <property type="match status" value="1"/>
</dbReference>
<dbReference type="Gene3D" id="3.40.1280.30">
    <property type="match status" value="1"/>
</dbReference>
<dbReference type="OrthoDB" id="14987at2157"/>
<evidence type="ECO:0000256" key="3">
    <source>
        <dbReference type="ARBA" id="ARBA00022691"/>
    </source>
</evidence>
<proteinExistence type="predicted"/>
<dbReference type="InterPro" id="IPR053623">
    <property type="entry name" value="TRM10_methyltransferase"/>
</dbReference>
<comment type="caution">
    <text evidence="5">The sequence shown here is derived from an EMBL/GenBank/DDBJ whole genome shotgun (WGS) entry which is preliminary data.</text>
</comment>
<dbReference type="Proteomes" id="UP000024332">
    <property type="component" value="Unassembled WGS sequence"/>
</dbReference>
<dbReference type="InterPro" id="IPR016742">
    <property type="entry name" value="tRNA_m1G_mtfrase_arc"/>
</dbReference>
<dbReference type="EMBL" id="JFZT01000045">
    <property type="protein sequence ID" value="EZQ04716.1"/>
    <property type="molecule type" value="Genomic_DNA"/>
</dbReference>
<gene>
    <name evidence="5" type="ORF">CM19_08345</name>
</gene>
<evidence type="ECO:0000313" key="6">
    <source>
        <dbReference type="Proteomes" id="UP000024332"/>
    </source>
</evidence>
<organism evidence="5 6">
    <name type="scientific">Candidatus Acidianus copahuensis</name>
    <dbReference type="NCBI Taxonomy" id="1160895"/>
    <lineage>
        <taxon>Archaea</taxon>
        <taxon>Thermoproteota</taxon>
        <taxon>Thermoprotei</taxon>
        <taxon>Sulfolobales</taxon>
        <taxon>Sulfolobaceae</taxon>
        <taxon>Acidianus</taxon>
    </lineage>
</organism>
<accession>A0A031LMJ0</accession>